<accession>Q2NW68</accession>
<dbReference type="Proteomes" id="UP000245838">
    <property type="component" value="Chromosome sggmmb4_Chromosome"/>
</dbReference>
<dbReference type="Proteomes" id="UP000001932">
    <property type="component" value="Chromosome"/>
</dbReference>
<organism evidence="1 3">
    <name type="scientific">Sodalis glossinidius (strain morsitans)</name>
    <dbReference type="NCBI Taxonomy" id="343509"/>
    <lineage>
        <taxon>Bacteria</taxon>
        <taxon>Pseudomonadati</taxon>
        <taxon>Pseudomonadota</taxon>
        <taxon>Gammaproteobacteria</taxon>
        <taxon>Enterobacterales</taxon>
        <taxon>Bruguierivoracaceae</taxon>
        <taxon>Sodalis</taxon>
    </lineage>
</organism>
<dbReference type="EMBL" id="AP008232">
    <property type="protein sequence ID" value="BAE73607.1"/>
    <property type="molecule type" value="Genomic_DNA"/>
</dbReference>
<proteinExistence type="predicted"/>
<dbReference type="Gene3D" id="3.30.530.20">
    <property type="match status" value="1"/>
</dbReference>
<dbReference type="HOGENOM" id="CLU_2304163_0_0_6"/>
<evidence type="ECO:0000313" key="3">
    <source>
        <dbReference type="Proteomes" id="UP000001932"/>
    </source>
</evidence>
<dbReference type="EMBL" id="LN854557">
    <property type="protein sequence ID" value="CRL44007.1"/>
    <property type="molecule type" value="Genomic_DNA"/>
</dbReference>
<keyword evidence="3" id="KW-1185">Reference proteome</keyword>
<dbReference type="AlphaFoldDB" id="Q2NW68"/>
<evidence type="ECO:0000313" key="2">
    <source>
        <dbReference type="EMBL" id="CRL44007.1"/>
    </source>
</evidence>
<evidence type="ECO:0000313" key="4">
    <source>
        <dbReference type="Proteomes" id="UP000245838"/>
    </source>
</evidence>
<reference evidence="1 3" key="1">
    <citation type="journal article" date="2006" name="Genome Res.">
        <title>Massive genome erosion and functional adaptations provide insights into the symbiotic lifestyle of Sodalis glossinidius in the tsetse host.</title>
        <authorList>
            <person name="Toh H."/>
            <person name="Weiss B.L."/>
            <person name="Perkin S.A.H."/>
            <person name="Yamashita A."/>
            <person name="Oshima K."/>
            <person name="Hattori M."/>
            <person name="Aksoy S."/>
        </authorList>
    </citation>
    <scope>NUCLEOTIDE SEQUENCE [LARGE SCALE GENOMIC DNA]</scope>
    <source>
        <strain evidence="3">morsitans</strain>
        <strain evidence="1">Morsitans</strain>
    </source>
</reference>
<protein>
    <submittedName>
        <fullName evidence="1">Uncharacterized protein</fullName>
    </submittedName>
</protein>
<evidence type="ECO:0000313" key="1">
    <source>
        <dbReference type="EMBL" id="BAE73607.1"/>
    </source>
</evidence>
<dbReference type="eggNOG" id="COG3832">
    <property type="taxonomic scope" value="Bacteria"/>
</dbReference>
<reference evidence="2 4" key="2">
    <citation type="submission" date="2015-05" db="EMBL/GenBank/DDBJ databases">
        <authorList>
            <person name="Goodhead I."/>
        </authorList>
    </citation>
    <scope>NUCLEOTIDE SEQUENCE [LARGE SCALE GENOMIC DNA]</scope>
    <source>
        <strain evidence="2">B4</strain>
        <strain evidence="4">morsitans</strain>
    </source>
</reference>
<gene>
    <name evidence="1" type="ordered locus">SG0332</name>
    <name evidence="2" type="ORF">SGGMMB4_00861</name>
</gene>
<sequence>MNAIIWPAQYQPGFTDNFVSNEVIAAGLDAADIWPWLNEAVRWPDYYTHAANVRFYDRSGPTLAPDVRFYFETFGFSVEAQVVEQAVPGAGLPGRLAWHG</sequence>
<dbReference type="KEGG" id="sgl:SG0332"/>
<name>Q2NW68_SODGM</name>
<dbReference type="InterPro" id="IPR023393">
    <property type="entry name" value="START-like_dom_sf"/>
</dbReference>